<dbReference type="PANTHER" id="PTHR11002">
    <property type="entry name" value="CARBONIC ANHYDRASE"/>
    <property type="match status" value="1"/>
</dbReference>
<dbReference type="GO" id="GO:0008270">
    <property type="term" value="F:zinc ion binding"/>
    <property type="evidence" value="ECO:0007669"/>
    <property type="project" value="UniProtKB-UniRule"/>
</dbReference>
<evidence type="ECO:0000256" key="8">
    <source>
        <dbReference type="RuleBase" id="RU003956"/>
    </source>
</evidence>
<dbReference type="EMBL" id="JAODUO010001069">
    <property type="protein sequence ID" value="KAK2171408.1"/>
    <property type="molecule type" value="Genomic_DNA"/>
</dbReference>
<dbReference type="EC" id="4.2.1.1" evidence="2 8"/>
<comment type="cofactor">
    <cofactor evidence="7">
        <name>Zn(2+)</name>
        <dbReference type="ChEBI" id="CHEBI:29105"/>
    </cofactor>
    <text evidence="7">Binds 1 zinc ion per subunit.</text>
</comment>
<dbReference type="SUPFAM" id="SSF53056">
    <property type="entry name" value="beta-carbonic anhydrase, cab"/>
    <property type="match status" value="1"/>
</dbReference>
<feature type="binding site" evidence="7">
    <location>
        <position position="6"/>
    </location>
    <ligand>
        <name>Zn(2+)</name>
        <dbReference type="ChEBI" id="CHEBI:29105"/>
    </ligand>
</feature>
<organism evidence="9 10">
    <name type="scientific">Ridgeia piscesae</name>
    <name type="common">Tubeworm</name>
    <dbReference type="NCBI Taxonomy" id="27915"/>
    <lineage>
        <taxon>Eukaryota</taxon>
        <taxon>Metazoa</taxon>
        <taxon>Spiralia</taxon>
        <taxon>Lophotrochozoa</taxon>
        <taxon>Annelida</taxon>
        <taxon>Polychaeta</taxon>
        <taxon>Sedentaria</taxon>
        <taxon>Canalipalpata</taxon>
        <taxon>Sabellida</taxon>
        <taxon>Siboglinidae</taxon>
        <taxon>Ridgeia</taxon>
    </lineage>
</organism>
<evidence type="ECO:0000313" key="9">
    <source>
        <dbReference type="EMBL" id="KAK2171408.1"/>
    </source>
</evidence>
<feature type="binding site" evidence="7">
    <location>
        <position position="4"/>
    </location>
    <ligand>
        <name>Zn(2+)</name>
        <dbReference type="ChEBI" id="CHEBI:29105"/>
    </ligand>
</feature>
<sequence>MMSCIDSRVIMTRLLQSNVGDMLLVRNAGNFVPHSDTLRENATSTEAAALELGCCVNNIRHVVVCGHSDCKAMAALFASRDTVNETGGTPIAKWVKRHGLATVKKYHELEKAGGVGPITFVTGSTLKQLKAFIDRDNQFSPVDKFSQVNTLQQLENIFSHEFIMERVVADKVRLNAMWFDVYTGDFYMFSRERETFVLVTQTSYEHLVADAECW</sequence>
<dbReference type="AlphaFoldDB" id="A0AAD9KGX2"/>
<evidence type="ECO:0000256" key="1">
    <source>
        <dbReference type="ARBA" id="ARBA00006217"/>
    </source>
</evidence>
<accession>A0AAD9KGX2</accession>
<comment type="caution">
    <text evidence="9">The sequence shown here is derived from an EMBL/GenBank/DDBJ whole genome shotgun (WGS) entry which is preliminary data.</text>
</comment>
<protein>
    <recommendedName>
        <fullName evidence="2 8">Carbonic anhydrase</fullName>
        <ecNumber evidence="2 8">4.2.1.1</ecNumber>
    </recommendedName>
    <alternativeName>
        <fullName evidence="8">Carbonate dehydratase</fullName>
    </alternativeName>
</protein>
<evidence type="ECO:0000256" key="5">
    <source>
        <dbReference type="ARBA" id="ARBA00023239"/>
    </source>
</evidence>
<dbReference type="PANTHER" id="PTHR11002:SF76">
    <property type="entry name" value="CARBONIC ANHYDRASE"/>
    <property type="match status" value="1"/>
</dbReference>
<evidence type="ECO:0000256" key="2">
    <source>
        <dbReference type="ARBA" id="ARBA00012925"/>
    </source>
</evidence>
<gene>
    <name evidence="9" type="ORF">NP493_1071g00027</name>
</gene>
<evidence type="ECO:0000256" key="3">
    <source>
        <dbReference type="ARBA" id="ARBA00022723"/>
    </source>
</evidence>
<evidence type="ECO:0000313" key="10">
    <source>
        <dbReference type="Proteomes" id="UP001209878"/>
    </source>
</evidence>
<evidence type="ECO:0000256" key="4">
    <source>
        <dbReference type="ARBA" id="ARBA00022833"/>
    </source>
</evidence>
<comment type="similarity">
    <text evidence="1 8">Belongs to the beta-class carbonic anhydrase family.</text>
</comment>
<proteinExistence type="inferred from homology"/>
<name>A0AAD9KGX2_RIDPI</name>
<dbReference type="InterPro" id="IPR001765">
    <property type="entry name" value="Carbonic_anhydrase"/>
</dbReference>
<reference evidence="9" key="1">
    <citation type="journal article" date="2023" name="Mol. Biol. Evol.">
        <title>Third-Generation Sequencing Reveals the Adaptive Role of the Epigenome in Three Deep-Sea Polychaetes.</title>
        <authorList>
            <person name="Perez M."/>
            <person name="Aroh O."/>
            <person name="Sun Y."/>
            <person name="Lan Y."/>
            <person name="Juniper S.K."/>
            <person name="Young C.R."/>
            <person name="Angers B."/>
            <person name="Qian P.Y."/>
        </authorList>
    </citation>
    <scope>NUCLEOTIDE SEQUENCE</scope>
    <source>
        <strain evidence="9">R07B-5</strain>
    </source>
</reference>
<keyword evidence="10" id="KW-1185">Reference proteome</keyword>
<dbReference type="Proteomes" id="UP001209878">
    <property type="component" value="Unassembled WGS sequence"/>
</dbReference>
<dbReference type="Gene3D" id="3.40.1050.10">
    <property type="entry name" value="Carbonic anhydrase"/>
    <property type="match status" value="1"/>
</dbReference>
<dbReference type="GO" id="GO:0004089">
    <property type="term" value="F:carbonate dehydratase activity"/>
    <property type="evidence" value="ECO:0007669"/>
    <property type="project" value="UniProtKB-UniRule"/>
</dbReference>
<comment type="function">
    <text evidence="8">Reversible hydration of carbon dioxide.</text>
</comment>
<evidence type="ECO:0000256" key="6">
    <source>
        <dbReference type="ARBA" id="ARBA00048348"/>
    </source>
</evidence>
<evidence type="ECO:0000256" key="7">
    <source>
        <dbReference type="PIRSR" id="PIRSR601765-1"/>
    </source>
</evidence>
<dbReference type="InterPro" id="IPR036874">
    <property type="entry name" value="Carbonic_anhydrase_sf"/>
</dbReference>
<comment type="catalytic activity">
    <reaction evidence="6 8">
        <text>hydrogencarbonate + H(+) = CO2 + H2O</text>
        <dbReference type="Rhea" id="RHEA:10748"/>
        <dbReference type="ChEBI" id="CHEBI:15377"/>
        <dbReference type="ChEBI" id="CHEBI:15378"/>
        <dbReference type="ChEBI" id="CHEBI:16526"/>
        <dbReference type="ChEBI" id="CHEBI:17544"/>
        <dbReference type="EC" id="4.2.1.1"/>
    </reaction>
</comment>
<feature type="binding site" evidence="7">
    <location>
        <position position="67"/>
    </location>
    <ligand>
        <name>Zn(2+)</name>
        <dbReference type="ChEBI" id="CHEBI:29105"/>
    </ligand>
</feature>
<dbReference type="SMART" id="SM00947">
    <property type="entry name" value="Pro_CA"/>
    <property type="match status" value="1"/>
</dbReference>
<keyword evidence="5 8" id="KW-0456">Lyase</keyword>
<dbReference type="Pfam" id="PF00484">
    <property type="entry name" value="Pro_CA"/>
    <property type="match status" value="1"/>
</dbReference>
<keyword evidence="4 7" id="KW-0862">Zinc</keyword>
<feature type="binding site" evidence="7">
    <location>
        <position position="70"/>
    </location>
    <ligand>
        <name>Zn(2+)</name>
        <dbReference type="ChEBI" id="CHEBI:29105"/>
    </ligand>
</feature>
<keyword evidence="3 7" id="KW-0479">Metal-binding</keyword>